<evidence type="ECO:0000313" key="3">
    <source>
        <dbReference type="EMBL" id="PWA76223.1"/>
    </source>
</evidence>
<accession>A0A2U1NRT9</accession>
<proteinExistence type="predicted"/>
<dbReference type="OrthoDB" id="2272416at2759"/>
<name>A0A2U1NRT9_ARTAN</name>
<keyword evidence="4" id="KW-1185">Reference proteome</keyword>
<dbReference type="EMBL" id="PKPP01002299">
    <property type="protein sequence ID" value="PWA76223.1"/>
    <property type="molecule type" value="Genomic_DNA"/>
</dbReference>
<feature type="compositionally biased region" description="Basic and acidic residues" evidence="1">
    <location>
        <begin position="253"/>
        <end position="262"/>
    </location>
</feature>
<dbReference type="Pfam" id="PF03732">
    <property type="entry name" value="Retrotrans_gag"/>
    <property type="match status" value="1"/>
</dbReference>
<evidence type="ECO:0000259" key="2">
    <source>
        <dbReference type="Pfam" id="PF03732"/>
    </source>
</evidence>
<comment type="caution">
    <text evidence="3">The sequence shown here is derived from an EMBL/GenBank/DDBJ whole genome shotgun (WGS) entry which is preliminary data.</text>
</comment>
<feature type="compositionally biased region" description="Basic and acidic residues" evidence="1">
    <location>
        <begin position="221"/>
        <end position="246"/>
    </location>
</feature>
<protein>
    <recommendedName>
        <fullName evidence="2">Retrotransposon gag domain-containing protein</fullName>
    </recommendedName>
</protein>
<organism evidence="3 4">
    <name type="scientific">Artemisia annua</name>
    <name type="common">Sweet wormwood</name>
    <dbReference type="NCBI Taxonomy" id="35608"/>
    <lineage>
        <taxon>Eukaryota</taxon>
        <taxon>Viridiplantae</taxon>
        <taxon>Streptophyta</taxon>
        <taxon>Embryophyta</taxon>
        <taxon>Tracheophyta</taxon>
        <taxon>Spermatophyta</taxon>
        <taxon>Magnoliopsida</taxon>
        <taxon>eudicotyledons</taxon>
        <taxon>Gunneridae</taxon>
        <taxon>Pentapetalae</taxon>
        <taxon>asterids</taxon>
        <taxon>campanulids</taxon>
        <taxon>Asterales</taxon>
        <taxon>Asteraceae</taxon>
        <taxon>Asteroideae</taxon>
        <taxon>Anthemideae</taxon>
        <taxon>Artemisiinae</taxon>
        <taxon>Artemisia</taxon>
    </lineage>
</organism>
<feature type="region of interest" description="Disordered" evidence="1">
    <location>
        <begin position="344"/>
        <end position="373"/>
    </location>
</feature>
<dbReference type="PANTHER" id="PTHR34482:SF56">
    <property type="entry name" value="RETROTRANSPOSON GAG DOMAIN, ASPARTIC PEPTIDASE DOMAIN PROTEIN-RELATED"/>
    <property type="match status" value="1"/>
</dbReference>
<feature type="domain" description="Retrotransposon gag" evidence="2">
    <location>
        <begin position="85"/>
        <end position="169"/>
    </location>
</feature>
<dbReference type="InterPro" id="IPR005162">
    <property type="entry name" value="Retrotrans_gag_dom"/>
</dbReference>
<evidence type="ECO:0000256" key="1">
    <source>
        <dbReference type="SAM" id="MobiDB-lite"/>
    </source>
</evidence>
<feature type="compositionally biased region" description="Polar residues" evidence="1">
    <location>
        <begin position="359"/>
        <end position="373"/>
    </location>
</feature>
<dbReference type="PANTHER" id="PTHR34482">
    <property type="entry name" value="DNA DAMAGE-INDUCIBLE PROTEIN 1-LIKE"/>
    <property type="match status" value="1"/>
</dbReference>
<reference evidence="3 4" key="1">
    <citation type="journal article" date="2018" name="Mol. Plant">
        <title>The genome of Artemisia annua provides insight into the evolution of Asteraceae family and artemisinin biosynthesis.</title>
        <authorList>
            <person name="Shen Q."/>
            <person name="Zhang L."/>
            <person name="Liao Z."/>
            <person name="Wang S."/>
            <person name="Yan T."/>
            <person name="Shi P."/>
            <person name="Liu M."/>
            <person name="Fu X."/>
            <person name="Pan Q."/>
            <person name="Wang Y."/>
            <person name="Lv Z."/>
            <person name="Lu X."/>
            <person name="Zhang F."/>
            <person name="Jiang W."/>
            <person name="Ma Y."/>
            <person name="Chen M."/>
            <person name="Hao X."/>
            <person name="Li L."/>
            <person name="Tang Y."/>
            <person name="Lv G."/>
            <person name="Zhou Y."/>
            <person name="Sun X."/>
            <person name="Brodelius P.E."/>
            <person name="Rose J.K.C."/>
            <person name="Tang K."/>
        </authorList>
    </citation>
    <scope>NUCLEOTIDE SEQUENCE [LARGE SCALE GENOMIC DNA]</scope>
    <source>
        <strain evidence="4">cv. Huhao1</strain>
        <tissue evidence="3">Leaf</tissue>
    </source>
</reference>
<feature type="region of interest" description="Disordered" evidence="1">
    <location>
        <begin position="219"/>
        <end position="262"/>
    </location>
</feature>
<sequence>MLPGLNANEVISRLVNDIRNGAGSSGGSGSGGGRPTNITGWLERFSKYKPLSFNVAANPQDAEDWITHMEKLFEVLVCEDEFKTRLATFKLKGDALNWWRSHKLAQGENNNPAICTWAEFRETFYKRYFHVAEQERFEREYNNIYQFDHENSGEYMRRFVRLASFVGPVAGDARRQAKHFKWGLKKWVLYRLLNTEFIDVAAVYDAARNIEIFHKGSGYKRSRDGDRIQHRAQGDSGRGDSGRGEYGRGFSGRGHDSRGKMDRGPLVELEMIGRVMVMVKGMVTTGSGRISLLGQRPTEVLPPPPLCPTCGKPHPGPCRKLTGECYRCGSNTYRVKDCPKGNFTPSANNPRLPAPSGRVFTTTRDQATGTSDF</sequence>
<dbReference type="AlphaFoldDB" id="A0A2U1NRT9"/>
<evidence type="ECO:0000313" key="4">
    <source>
        <dbReference type="Proteomes" id="UP000245207"/>
    </source>
</evidence>
<gene>
    <name evidence="3" type="ORF">CTI12_AA086060</name>
</gene>
<dbReference type="Proteomes" id="UP000245207">
    <property type="component" value="Unassembled WGS sequence"/>
</dbReference>